<organism evidence="2 3">
    <name type="scientific">Phytoactinopolyspora mesophila</name>
    <dbReference type="NCBI Taxonomy" id="2650750"/>
    <lineage>
        <taxon>Bacteria</taxon>
        <taxon>Bacillati</taxon>
        <taxon>Actinomycetota</taxon>
        <taxon>Actinomycetes</taxon>
        <taxon>Jiangellales</taxon>
        <taxon>Jiangellaceae</taxon>
        <taxon>Phytoactinopolyspora</taxon>
    </lineage>
</organism>
<dbReference type="InterPro" id="IPR002731">
    <property type="entry name" value="ATPase_BadF"/>
</dbReference>
<sequence length="314" mass="32656">MNIAGIDVGGGGVRGQLEFQGRATLFDDGRPVPRINGKVDVARLAPRIVDALNAPSAQGTRRYHAVAIGMTGVPGLDDAPAELSRALSRQLDIDTFILAGDVLTTHVGSLEYEPGVVVAAGTGAIALGTDFEHIWRRVDGWGYALGDDGGGAWIGARGLRAALRAHDGREDGSAALLERLHAVYGHPSKLVAHTYDVPSPAHVLAQFATAVAEAAHTGDPIANGIWRDAGRCLAQAAAAAAFGSQPRVSWGGRLFDAGQLLLDPFTTSLVALVPDVRVVSPSGTSTDGALALARKATRGEVVHSPPYLYVMTGR</sequence>
<reference evidence="2 3" key="1">
    <citation type="submission" date="2019-11" db="EMBL/GenBank/DDBJ databases">
        <authorList>
            <person name="Li X.-J."/>
            <person name="Feng X.-M."/>
        </authorList>
    </citation>
    <scope>NUCLEOTIDE SEQUENCE [LARGE SCALE GENOMIC DNA]</scope>
    <source>
        <strain evidence="2 3">XMNu-373</strain>
    </source>
</reference>
<dbReference type="AlphaFoldDB" id="A0A7K3LYX5"/>
<gene>
    <name evidence="2" type="ORF">F7O44_03825</name>
</gene>
<dbReference type="RefSeq" id="WP_162448819.1">
    <property type="nucleotide sequence ID" value="NZ_WLZY01000001.1"/>
</dbReference>
<dbReference type="EMBL" id="WLZY01000001">
    <property type="protein sequence ID" value="NDL56200.1"/>
    <property type="molecule type" value="Genomic_DNA"/>
</dbReference>
<feature type="domain" description="ATPase BadF/BadG/BcrA/BcrD type" evidence="1">
    <location>
        <begin position="5"/>
        <end position="240"/>
    </location>
</feature>
<dbReference type="Proteomes" id="UP000460435">
    <property type="component" value="Unassembled WGS sequence"/>
</dbReference>
<name>A0A7K3LYX5_9ACTN</name>
<comment type="caution">
    <text evidence="2">The sequence shown here is derived from an EMBL/GenBank/DDBJ whole genome shotgun (WGS) entry which is preliminary data.</text>
</comment>
<keyword evidence="3" id="KW-1185">Reference proteome</keyword>
<accession>A0A7K3LYX5</accession>
<dbReference type="InterPro" id="IPR052519">
    <property type="entry name" value="Euk-type_GlcNAc_Kinase"/>
</dbReference>
<proteinExistence type="predicted"/>
<dbReference type="Pfam" id="PF01869">
    <property type="entry name" value="BcrAD_BadFG"/>
    <property type="match status" value="1"/>
</dbReference>
<dbReference type="PANTHER" id="PTHR43190">
    <property type="entry name" value="N-ACETYL-D-GLUCOSAMINE KINASE"/>
    <property type="match status" value="1"/>
</dbReference>
<dbReference type="Gene3D" id="3.30.420.40">
    <property type="match status" value="2"/>
</dbReference>
<dbReference type="PANTHER" id="PTHR43190:SF3">
    <property type="entry name" value="N-ACETYL-D-GLUCOSAMINE KINASE"/>
    <property type="match status" value="1"/>
</dbReference>
<evidence type="ECO:0000313" key="3">
    <source>
        <dbReference type="Proteomes" id="UP000460435"/>
    </source>
</evidence>
<dbReference type="InterPro" id="IPR043129">
    <property type="entry name" value="ATPase_NBD"/>
</dbReference>
<protein>
    <recommendedName>
        <fullName evidence="1">ATPase BadF/BadG/BcrA/BcrD type domain-containing protein</fullName>
    </recommendedName>
</protein>
<evidence type="ECO:0000259" key="1">
    <source>
        <dbReference type="Pfam" id="PF01869"/>
    </source>
</evidence>
<evidence type="ECO:0000313" key="2">
    <source>
        <dbReference type="EMBL" id="NDL56200.1"/>
    </source>
</evidence>
<dbReference type="SUPFAM" id="SSF53067">
    <property type="entry name" value="Actin-like ATPase domain"/>
    <property type="match status" value="1"/>
</dbReference>